<dbReference type="PROSITE" id="PS50089">
    <property type="entry name" value="ZF_RING_2"/>
    <property type="match status" value="1"/>
</dbReference>
<dbReference type="InterPro" id="IPR013083">
    <property type="entry name" value="Znf_RING/FYVE/PHD"/>
</dbReference>
<evidence type="ECO:0000256" key="2">
    <source>
        <dbReference type="SAM" id="Phobius"/>
    </source>
</evidence>
<feature type="domain" description="RING-type" evidence="4">
    <location>
        <begin position="592"/>
        <end position="634"/>
    </location>
</feature>
<dbReference type="InterPro" id="IPR001841">
    <property type="entry name" value="Znf_RING"/>
</dbReference>
<keyword evidence="2" id="KW-0812">Transmembrane</keyword>
<evidence type="ECO:0000256" key="3">
    <source>
        <dbReference type="SAM" id="SignalP"/>
    </source>
</evidence>
<name>A0AAE0BP92_9CHLO</name>
<keyword evidence="1" id="KW-0479">Metal-binding</keyword>
<dbReference type="SMART" id="SM00184">
    <property type="entry name" value="RING"/>
    <property type="match status" value="1"/>
</dbReference>
<sequence>MSDMYMFKLYTAALALFLVFPGTSSEISMYQEEERLDIGQTSASALAPGHLKYYLVNASSCSRFLRIEIWDTGNRDKRTENSADPMLMVRPSEKPAATYSHSSSWSYTENTVTDDMGYRLLRRYLHVTVDINAAMDENQYFIGVYNVDLFLSNVYTYQINATCSSEIPCPAPQSGMGPCSGHGFCTEGTCECHEGWGDIGCDVQLQRLEFRRPVQEILSVGGWSYFEIQVTDTLGTLLVDLERFSRGDPVLFVKRLDAGFVKGGVPTVFDYQQFADIDAFRSRHNYHHRLLEDVTPGTYLVAVFNNDIYLQETAMYTLTAFATEPALGGLCPKNCSAPHGHCVASTSELSLGSRQACKCHEGYAGDMCQGPLEQLELAEIYAGELEPADWIYFEMDLQEDAEGNIARNLEVTIRKEGGVPYVLMKKGAVPTVLEKDFIIPTGYQMQAESIFRVHAEDLSPGKYYIGIFNNDYLGHAACSFELQVSLQGEDAEKFGLTTTIALGVLCSIFLCVFVLLLYKRRLYRRARQNTNAISELAGRRRLDLVTLNSAPQEVSPTGSITSLPKYPIAGTIASFPTYTFSNGMLAKEDAQCSVCLCDYEEDDALRKLPSCEHYFHVACIDQWLHENTSCPLCRMNLKHQAAGEDVVELSDSMQTSNVVLESTNVVEMDSVEIDFTRYEFTSDNEINYDAPPQGERP</sequence>
<dbReference type="GO" id="GO:0008270">
    <property type="term" value="F:zinc ion binding"/>
    <property type="evidence" value="ECO:0007669"/>
    <property type="project" value="UniProtKB-KW"/>
</dbReference>
<evidence type="ECO:0000313" key="5">
    <source>
        <dbReference type="EMBL" id="KAK3239359.1"/>
    </source>
</evidence>
<accession>A0AAE0BP92</accession>
<keyword evidence="2" id="KW-0472">Membrane</keyword>
<keyword evidence="3" id="KW-0732">Signal</keyword>
<proteinExistence type="predicted"/>
<dbReference type="CDD" id="cd16461">
    <property type="entry name" value="RING-H2_EL5-like"/>
    <property type="match status" value="1"/>
</dbReference>
<keyword evidence="1" id="KW-0863">Zinc-finger</keyword>
<dbReference type="PANTHER" id="PTHR47035">
    <property type="entry name" value="OS11G0150450 PROTEIN"/>
    <property type="match status" value="1"/>
</dbReference>
<dbReference type="PANTHER" id="PTHR47035:SF3">
    <property type="entry name" value="OS11G0150450 PROTEIN"/>
    <property type="match status" value="1"/>
</dbReference>
<feature type="transmembrane region" description="Helical" evidence="2">
    <location>
        <begin position="494"/>
        <end position="518"/>
    </location>
</feature>
<dbReference type="Proteomes" id="UP001190700">
    <property type="component" value="Unassembled WGS sequence"/>
</dbReference>
<keyword evidence="2" id="KW-1133">Transmembrane helix</keyword>
<organism evidence="5 6">
    <name type="scientific">Cymbomonas tetramitiformis</name>
    <dbReference type="NCBI Taxonomy" id="36881"/>
    <lineage>
        <taxon>Eukaryota</taxon>
        <taxon>Viridiplantae</taxon>
        <taxon>Chlorophyta</taxon>
        <taxon>Pyramimonadophyceae</taxon>
        <taxon>Pyramimonadales</taxon>
        <taxon>Pyramimonadaceae</taxon>
        <taxon>Cymbomonas</taxon>
    </lineage>
</organism>
<keyword evidence="6" id="KW-1185">Reference proteome</keyword>
<feature type="signal peptide" evidence="3">
    <location>
        <begin position="1"/>
        <end position="25"/>
    </location>
</feature>
<dbReference type="InterPro" id="IPR000742">
    <property type="entry name" value="EGF"/>
</dbReference>
<dbReference type="PROSITE" id="PS01186">
    <property type="entry name" value="EGF_2"/>
    <property type="match status" value="1"/>
</dbReference>
<keyword evidence="1" id="KW-0862">Zinc</keyword>
<reference evidence="5 6" key="1">
    <citation type="journal article" date="2015" name="Genome Biol. Evol.">
        <title>Comparative Genomics of a Bacterivorous Green Alga Reveals Evolutionary Causalities and Consequences of Phago-Mixotrophic Mode of Nutrition.</title>
        <authorList>
            <person name="Burns J.A."/>
            <person name="Paasch A."/>
            <person name="Narechania A."/>
            <person name="Kim E."/>
        </authorList>
    </citation>
    <scope>NUCLEOTIDE SEQUENCE [LARGE SCALE GENOMIC DNA]</scope>
    <source>
        <strain evidence="5 6">PLY_AMNH</strain>
    </source>
</reference>
<dbReference type="PROSITE" id="PS00022">
    <property type="entry name" value="EGF_1"/>
    <property type="match status" value="1"/>
</dbReference>
<dbReference type="Gene3D" id="3.30.40.10">
    <property type="entry name" value="Zinc/RING finger domain, C3HC4 (zinc finger)"/>
    <property type="match status" value="1"/>
</dbReference>
<evidence type="ECO:0000259" key="4">
    <source>
        <dbReference type="PROSITE" id="PS50089"/>
    </source>
</evidence>
<protein>
    <recommendedName>
        <fullName evidence="4">RING-type domain-containing protein</fullName>
    </recommendedName>
</protein>
<dbReference type="Gene3D" id="2.60.120.260">
    <property type="entry name" value="Galactose-binding domain-like"/>
    <property type="match status" value="1"/>
</dbReference>
<dbReference type="EMBL" id="LGRX02033943">
    <property type="protein sequence ID" value="KAK3239359.1"/>
    <property type="molecule type" value="Genomic_DNA"/>
</dbReference>
<gene>
    <name evidence="5" type="ORF">CYMTET_50719</name>
</gene>
<feature type="chain" id="PRO_5042176555" description="RING-type domain-containing protein" evidence="3">
    <location>
        <begin position="26"/>
        <end position="697"/>
    </location>
</feature>
<dbReference type="Pfam" id="PF13639">
    <property type="entry name" value="zf-RING_2"/>
    <property type="match status" value="1"/>
</dbReference>
<comment type="caution">
    <text evidence="5">The sequence shown here is derived from an EMBL/GenBank/DDBJ whole genome shotgun (WGS) entry which is preliminary data.</text>
</comment>
<dbReference type="SUPFAM" id="SSF57850">
    <property type="entry name" value="RING/U-box"/>
    <property type="match status" value="1"/>
</dbReference>
<evidence type="ECO:0000313" key="6">
    <source>
        <dbReference type="Proteomes" id="UP001190700"/>
    </source>
</evidence>
<dbReference type="AlphaFoldDB" id="A0AAE0BP92"/>
<dbReference type="InterPro" id="IPR053070">
    <property type="entry name" value="RING-type_E3_ubiquitin-ligase"/>
</dbReference>
<evidence type="ECO:0000256" key="1">
    <source>
        <dbReference type="PROSITE-ProRule" id="PRU00175"/>
    </source>
</evidence>